<evidence type="ECO:0000313" key="1">
    <source>
        <dbReference type="EMBL" id="MBB6444847.1"/>
    </source>
</evidence>
<protein>
    <submittedName>
        <fullName evidence="1">Uncharacterized protein</fullName>
    </submittedName>
</protein>
<proteinExistence type="predicted"/>
<organism evidence="1 2">
    <name type="scientific">Bacillus benzoevorans</name>
    <dbReference type="NCBI Taxonomy" id="1456"/>
    <lineage>
        <taxon>Bacteria</taxon>
        <taxon>Bacillati</taxon>
        <taxon>Bacillota</taxon>
        <taxon>Bacilli</taxon>
        <taxon>Bacillales</taxon>
        <taxon>Bacillaceae</taxon>
        <taxon>Bacillus</taxon>
    </lineage>
</organism>
<dbReference type="EMBL" id="JACHGK010000003">
    <property type="protein sequence ID" value="MBB6444847.1"/>
    <property type="molecule type" value="Genomic_DNA"/>
</dbReference>
<dbReference type="SUPFAM" id="SSF52540">
    <property type="entry name" value="P-loop containing nucleoside triphosphate hydrolases"/>
    <property type="match status" value="1"/>
</dbReference>
<gene>
    <name evidence="1" type="ORF">HNR53_001456</name>
</gene>
<accession>A0A7X0HQ24</accession>
<comment type="caution">
    <text evidence="1">The sequence shown here is derived from an EMBL/GenBank/DDBJ whole genome shotgun (WGS) entry which is preliminary data.</text>
</comment>
<name>A0A7X0HQ24_9BACI</name>
<dbReference type="AlphaFoldDB" id="A0A7X0HQ24"/>
<dbReference type="InterPro" id="IPR027417">
    <property type="entry name" value="P-loop_NTPase"/>
</dbReference>
<sequence>MEILSLSGPSGSGKSTSALSFAHKHKITAIIDDGLLIVNGEKIAGTSAKFEKNSITAVKRATFFFTDHAKEVQRALNSYYIEKLLIIGTSDRMTQLIAKRLDLGEIQHFYHVEDIRTSSEIKAAQFVRKTEGKHIIPIPYQQVDQNLFKRLIYKGMDIFSHNKERIGENTIVHPDFHRDSIIIHKKVFADIVKRTCMNFKDIEECKSVQFELKGLPVLKAAVIIKYPLHSNLVQMTECLQKDIRDHFLQLLNIELYSVNLYISMTKRTEGSRN</sequence>
<reference evidence="1 2" key="1">
    <citation type="submission" date="2020-08" db="EMBL/GenBank/DDBJ databases">
        <title>Genomic Encyclopedia of Type Strains, Phase IV (KMG-IV): sequencing the most valuable type-strain genomes for metagenomic binning, comparative biology and taxonomic classification.</title>
        <authorList>
            <person name="Goeker M."/>
        </authorList>
    </citation>
    <scope>NUCLEOTIDE SEQUENCE [LARGE SCALE GENOMIC DNA]</scope>
    <source>
        <strain evidence="1 2">DSM 5391</strain>
    </source>
</reference>
<keyword evidence="2" id="KW-1185">Reference proteome</keyword>
<dbReference type="RefSeq" id="WP_184524272.1">
    <property type="nucleotide sequence ID" value="NZ_JACHGK010000003.1"/>
</dbReference>
<dbReference type="Proteomes" id="UP000531594">
    <property type="component" value="Unassembled WGS sequence"/>
</dbReference>
<evidence type="ECO:0000313" key="2">
    <source>
        <dbReference type="Proteomes" id="UP000531594"/>
    </source>
</evidence>